<sequence>MTKKRKTRKTKAKKQRKHYSSIVIKTLLISGRFLFWLTNLLYFYTRKNTLFFVGSLLFIITFGVVSFNALFSQMTVHQNVFPQMKFTSVSNIEQNSILPPPKAKFQENTRVTSVPLPSDLHKNSSSSSLSEGTLKMQKKLAKLGLYDGPLDGVEGPKTRRAIALWKQQTARKTQNSISSNQKTDEIAVLIKRSEMEMANETIKTKDMPHSKETVLLEPSAADIIQVQKALRAFGNHEVIITGVEDQKTIEALKEFQKMFDLPLTGKINRTVLTKMREVGLLN</sequence>
<dbReference type="Gene3D" id="1.10.101.10">
    <property type="entry name" value="PGBD-like superfamily/PGBD"/>
    <property type="match status" value="1"/>
</dbReference>
<protein>
    <submittedName>
        <fullName evidence="3">Peptidoglycan-binding protein</fullName>
    </submittedName>
</protein>
<dbReference type="Proteomes" id="UP001500864">
    <property type="component" value="Unassembled WGS sequence"/>
</dbReference>
<dbReference type="Pfam" id="PF01471">
    <property type="entry name" value="PG_binding_1"/>
    <property type="match status" value="1"/>
</dbReference>
<gene>
    <name evidence="3" type="ORF">GCM10023261_00750</name>
</gene>
<feature type="domain" description="Peptidoglycan binding-like" evidence="2">
    <location>
        <begin position="220"/>
        <end position="275"/>
    </location>
</feature>
<keyword evidence="1" id="KW-0812">Transmembrane</keyword>
<evidence type="ECO:0000313" key="3">
    <source>
        <dbReference type="EMBL" id="GAA5103510.1"/>
    </source>
</evidence>
<keyword evidence="1" id="KW-0472">Membrane</keyword>
<name>A0ABP9MWY6_9HYPH</name>
<dbReference type="SUPFAM" id="SSF47090">
    <property type="entry name" value="PGBD-like"/>
    <property type="match status" value="2"/>
</dbReference>
<accession>A0ABP9MWY6</accession>
<reference evidence="4" key="1">
    <citation type="journal article" date="2019" name="Int. J. Syst. Evol. Microbiol.">
        <title>The Global Catalogue of Microorganisms (GCM) 10K type strain sequencing project: providing services to taxonomists for standard genome sequencing and annotation.</title>
        <authorList>
            <consortium name="The Broad Institute Genomics Platform"/>
            <consortium name="The Broad Institute Genome Sequencing Center for Infectious Disease"/>
            <person name="Wu L."/>
            <person name="Ma J."/>
        </authorList>
    </citation>
    <scope>NUCLEOTIDE SEQUENCE [LARGE SCALE GENOMIC DNA]</scope>
    <source>
        <strain evidence="4">JCM 17712</strain>
    </source>
</reference>
<feature type="transmembrane region" description="Helical" evidence="1">
    <location>
        <begin position="50"/>
        <end position="71"/>
    </location>
</feature>
<dbReference type="RefSeq" id="WP_345113552.1">
    <property type="nucleotide sequence ID" value="NZ_BAABIZ010000001.1"/>
</dbReference>
<keyword evidence="1" id="KW-1133">Transmembrane helix</keyword>
<evidence type="ECO:0000259" key="2">
    <source>
        <dbReference type="Pfam" id="PF01471"/>
    </source>
</evidence>
<evidence type="ECO:0000256" key="1">
    <source>
        <dbReference type="SAM" id="Phobius"/>
    </source>
</evidence>
<keyword evidence="4" id="KW-1185">Reference proteome</keyword>
<evidence type="ECO:0000313" key="4">
    <source>
        <dbReference type="Proteomes" id="UP001500864"/>
    </source>
</evidence>
<dbReference type="InterPro" id="IPR036365">
    <property type="entry name" value="PGBD-like_sf"/>
</dbReference>
<comment type="caution">
    <text evidence="3">The sequence shown here is derived from an EMBL/GenBank/DDBJ whole genome shotgun (WGS) entry which is preliminary data.</text>
</comment>
<feature type="transmembrane region" description="Helical" evidence="1">
    <location>
        <begin position="21"/>
        <end position="44"/>
    </location>
</feature>
<organism evidence="3 4">
    <name type="scientific">Bartonella jaculi</name>
    <dbReference type="NCBI Taxonomy" id="686226"/>
    <lineage>
        <taxon>Bacteria</taxon>
        <taxon>Pseudomonadati</taxon>
        <taxon>Pseudomonadota</taxon>
        <taxon>Alphaproteobacteria</taxon>
        <taxon>Hyphomicrobiales</taxon>
        <taxon>Bartonellaceae</taxon>
        <taxon>Bartonella</taxon>
    </lineage>
</organism>
<dbReference type="InterPro" id="IPR036366">
    <property type="entry name" value="PGBDSf"/>
</dbReference>
<dbReference type="EMBL" id="BAABIZ010000001">
    <property type="protein sequence ID" value="GAA5103510.1"/>
    <property type="molecule type" value="Genomic_DNA"/>
</dbReference>
<proteinExistence type="predicted"/>
<dbReference type="InterPro" id="IPR002477">
    <property type="entry name" value="Peptidoglycan-bd-like"/>
</dbReference>